<evidence type="ECO:0000259" key="5">
    <source>
        <dbReference type="Pfam" id="PF00589"/>
    </source>
</evidence>
<keyword evidence="3 7" id="KW-0238">DNA-binding</keyword>
<dbReference type="Gene3D" id="3.30.160.390">
    <property type="entry name" value="Integrase, DNA-binding domain"/>
    <property type="match status" value="1"/>
</dbReference>
<dbReference type="InterPro" id="IPR013762">
    <property type="entry name" value="Integrase-like_cat_sf"/>
</dbReference>
<comment type="caution">
    <text evidence="7">The sequence shown here is derived from an EMBL/GenBank/DDBJ whole genome shotgun (WGS) entry which is preliminary data.</text>
</comment>
<dbReference type="GO" id="GO:0003677">
    <property type="term" value="F:DNA binding"/>
    <property type="evidence" value="ECO:0007669"/>
    <property type="project" value="UniProtKB-KW"/>
</dbReference>
<evidence type="ECO:0000256" key="4">
    <source>
        <dbReference type="ARBA" id="ARBA00023172"/>
    </source>
</evidence>
<dbReference type="Pfam" id="PF13356">
    <property type="entry name" value="Arm-DNA-bind_3"/>
    <property type="match status" value="1"/>
</dbReference>
<dbReference type="InterPro" id="IPR025166">
    <property type="entry name" value="Integrase_DNA_bind_dom"/>
</dbReference>
<dbReference type="EMBL" id="JBBGZH010000002">
    <property type="protein sequence ID" value="MEJ5021868.1"/>
    <property type="molecule type" value="Genomic_DNA"/>
</dbReference>
<name>A0ABU8PHZ6_9HYPH</name>
<keyword evidence="2" id="KW-0229">DNA integration</keyword>
<evidence type="ECO:0000313" key="7">
    <source>
        <dbReference type="EMBL" id="MEJ5021868.1"/>
    </source>
</evidence>
<evidence type="ECO:0000256" key="1">
    <source>
        <dbReference type="ARBA" id="ARBA00008857"/>
    </source>
</evidence>
<dbReference type="PANTHER" id="PTHR30629">
    <property type="entry name" value="PROPHAGE INTEGRASE"/>
    <property type="match status" value="1"/>
</dbReference>
<sequence>MARENLTDRRMHALKPAPAGTRYDIQDGIVPGLAVRVTDKGTKTFVLVARFPGSNNPTRRAIGEYGRLTLEQARNTAREWHELVRRGIDPRSAANDTKDAEVLRRGRTFGRIVEDYLRLSVVGADENNPIQRKGLEVARDLKGEFLDDKPVQRDGKTVLRKGLRDKPIDEICKADILIILDDAVARGAKYQAFNLLGHARTFFNWVISRGVYGIEISPCDRMRPNAVIGKKASRKRVLNDAELFAYWRATKRLGYPYGPLFQLLLLTGQRKSEVADAVKSEFDRKAKLWTIPPARMKAENAHSVPLTDSAISVLDAVNPFIQGKHIFSTTEGKKPVNGFSKAKVRLDKEMLRILRALARKQGDEADEVDFDPFVIHDIRRTVRTRMSALPISSTVAELVIAHTQKGLHAVYDQHAYETEKRHALELWAARLREITSPAPDNIINLNTAQG</sequence>
<dbReference type="Gene3D" id="1.10.150.130">
    <property type="match status" value="1"/>
</dbReference>
<gene>
    <name evidence="7" type="ORF">WH297_19325</name>
</gene>
<evidence type="ECO:0000313" key="8">
    <source>
        <dbReference type="Proteomes" id="UP001375812"/>
    </source>
</evidence>
<keyword evidence="8" id="KW-1185">Reference proteome</keyword>
<protein>
    <submittedName>
        <fullName evidence="7">Integrase arm-type DNA-binding domain-containing protein</fullName>
    </submittedName>
</protein>
<dbReference type="InterPro" id="IPR038488">
    <property type="entry name" value="Integrase_DNA-bd_sf"/>
</dbReference>
<dbReference type="InterPro" id="IPR002104">
    <property type="entry name" value="Integrase_catalytic"/>
</dbReference>
<dbReference type="CDD" id="cd00801">
    <property type="entry name" value="INT_P4_C"/>
    <property type="match status" value="1"/>
</dbReference>
<evidence type="ECO:0000256" key="3">
    <source>
        <dbReference type="ARBA" id="ARBA00023125"/>
    </source>
</evidence>
<keyword evidence="4" id="KW-0233">DNA recombination</keyword>
<dbReference type="InterPro" id="IPR050808">
    <property type="entry name" value="Phage_Integrase"/>
</dbReference>
<dbReference type="Proteomes" id="UP001375812">
    <property type="component" value="Unassembled WGS sequence"/>
</dbReference>
<feature type="domain" description="Tyr recombinase" evidence="5">
    <location>
        <begin position="259"/>
        <end position="416"/>
    </location>
</feature>
<dbReference type="PANTHER" id="PTHR30629:SF2">
    <property type="entry name" value="PROPHAGE INTEGRASE INTS-RELATED"/>
    <property type="match status" value="1"/>
</dbReference>
<dbReference type="SUPFAM" id="SSF56349">
    <property type="entry name" value="DNA breaking-rejoining enzymes"/>
    <property type="match status" value="1"/>
</dbReference>
<dbReference type="RefSeq" id="WP_181153438.1">
    <property type="nucleotide sequence ID" value="NZ_JBBGZH010000002.1"/>
</dbReference>
<dbReference type="InterPro" id="IPR010998">
    <property type="entry name" value="Integrase_recombinase_N"/>
</dbReference>
<organism evidence="7 8">
    <name type="scientific">Ochrobactrum vermis</name>
    <dbReference type="NCBI Taxonomy" id="1827297"/>
    <lineage>
        <taxon>Bacteria</taxon>
        <taxon>Pseudomonadati</taxon>
        <taxon>Pseudomonadota</taxon>
        <taxon>Alphaproteobacteria</taxon>
        <taxon>Hyphomicrobiales</taxon>
        <taxon>Brucellaceae</taxon>
        <taxon>Brucella/Ochrobactrum group</taxon>
        <taxon>Ochrobactrum</taxon>
    </lineage>
</organism>
<feature type="domain" description="Integrase DNA-binding" evidence="6">
    <location>
        <begin position="6"/>
        <end position="94"/>
    </location>
</feature>
<dbReference type="InterPro" id="IPR011010">
    <property type="entry name" value="DNA_brk_join_enz"/>
</dbReference>
<proteinExistence type="inferred from homology"/>
<evidence type="ECO:0000259" key="6">
    <source>
        <dbReference type="Pfam" id="PF13356"/>
    </source>
</evidence>
<dbReference type="Pfam" id="PF00589">
    <property type="entry name" value="Phage_integrase"/>
    <property type="match status" value="1"/>
</dbReference>
<evidence type="ECO:0000256" key="2">
    <source>
        <dbReference type="ARBA" id="ARBA00022908"/>
    </source>
</evidence>
<dbReference type="Gene3D" id="1.10.443.10">
    <property type="entry name" value="Intergrase catalytic core"/>
    <property type="match status" value="1"/>
</dbReference>
<accession>A0ABU8PHZ6</accession>
<reference evidence="7 8" key="1">
    <citation type="submission" date="2023-12" db="EMBL/GenBank/DDBJ databases">
        <title>Gut-associated functions are favored during microbiome assembly across C. elegans life.</title>
        <authorList>
            <person name="Zimmermann J."/>
        </authorList>
    </citation>
    <scope>NUCLEOTIDE SEQUENCE [LARGE SCALE GENOMIC DNA]</scope>
    <source>
        <strain evidence="7 8">MYb71</strain>
    </source>
</reference>
<comment type="similarity">
    <text evidence="1">Belongs to the 'phage' integrase family.</text>
</comment>